<evidence type="ECO:0000256" key="8">
    <source>
        <dbReference type="ARBA" id="ARBA00023133"/>
    </source>
</evidence>
<gene>
    <name evidence="15" type="primary">ctaB</name>
    <name evidence="15" type="ORF">GEAMG1_1214</name>
</gene>
<protein>
    <recommendedName>
        <fullName evidence="11">Protoheme IX farnesyltransferase</fullName>
        <ecNumber evidence="3">2.5.1.141</ecNumber>
    </recommendedName>
    <alternativeName>
        <fullName evidence="12">Heme B farnesyltransferase</fullName>
    </alternativeName>
    <alternativeName>
        <fullName evidence="10">Heme O synthase</fullName>
    </alternativeName>
</protein>
<evidence type="ECO:0000256" key="6">
    <source>
        <dbReference type="ARBA" id="ARBA00022692"/>
    </source>
</evidence>
<evidence type="ECO:0000256" key="2">
    <source>
        <dbReference type="ARBA" id="ARBA00004919"/>
    </source>
</evidence>
<feature type="transmembrane region" description="Helical" evidence="14">
    <location>
        <begin position="205"/>
        <end position="225"/>
    </location>
</feature>
<evidence type="ECO:0000313" key="15">
    <source>
        <dbReference type="EMBL" id="CAH2031032.1"/>
    </source>
</evidence>
<evidence type="ECO:0000256" key="14">
    <source>
        <dbReference type="SAM" id="Phobius"/>
    </source>
</evidence>
<feature type="transmembrane region" description="Helical" evidence="14">
    <location>
        <begin position="252"/>
        <end position="269"/>
    </location>
</feature>
<evidence type="ECO:0000256" key="1">
    <source>
        <dbReference type="ARBA" id="ARBA00004651"/>
    </source>
</evidence>
<feature type="transmembrane region" description="Helical" evidence="14">
    <location>
        <begin position="160"/>
        <end position="178"/>
    </location>
</feature>
<dbReference type="EC" id="2.5.1.141" evidence="3"/>
<evidence type="ECO:0000256" key="9">
    <source>
        <dbReference type="ARBA" id="ARBA00023136"/>
    </source>
</evidence>
<evidence type="ECO:0000256" key="4">
    <source>
        <dbReference type="ARBA" id="ARBA00022475"/>
    </source>
</evidence>
<evidence type="ECO:0000313" key="16">
    <source>
        <dbReference type="Proteomes" id="UP001295463"/>
    </source>
</evidence>
<keyword evidence="6 14" id="KW-0812">Transmembrane</keyword>
<evidence type="ECO:0000256" key="10">
    <source>
        <dbReference type="ARBA" id="ARBA00030253"/>
    </source>
</evidence>
<feature type="transmembrane region" description="Helical" evidence="14">
    <location>
        <begin position="105"/>
        <end position="125"/>
    </location>
</feature>
<keyword evidence="9 14" id="KW-0472">Membrane</keyword>
<reference evidence="15 16" key="1">
    <citation type="submission" date="2022-03" db="EMBL/GenBank/DDBJ databases">
        <authorList>
            <person name="Koch H."/>
        </authorList>
    </citation>
    <scope>NUCLEOTIDE SEQUENCE [LARGE SCALE GENOMIC DNA]</scope>
    <source>
        <strain evidence="15 16">G1</strain>
    </source>
</reference>
<keyword evidence="16" id="KW-1185">Reference proteome</keyword>
<dbReference type="Proteomes" id="UP001295463">
    <property type="component" value="Chromosome"/>
</dbReference>
<name>A0ABM9D748_9BACT</name>
<dbReference type="Pfam" id="PF01040">
    <property type="entry name" value="UbiA"/>
    <property type="match status" value="1"/>
</dbReference>
<evidence type="ECO:0000256" key="3">
    <source>
        <dbReference type="ARBA" id="ARBA00012292"/>
    </source>
</evidence>
<dbReference type="InterPro" id="IPR006369">
    <property type="entry name" value="Protohaem_IX_farnesylTrfase"/>
</dbReference>
<comment type="pathway">
    <text evidence="2">Porphyrin-containing compound metabolism; heme O biosynthesis; heme O from protoheme: step 1/1.</text>
</comment>
<organism evidence="15 16">
    <name type="scientific">Trichlorobacter ammonificans</name>
    <dbReference type="NCBI Taxonomy" id="2916410"/>
    <lineage>
        <taxon>Bacteria</taxon>
        <taxon>Pseudomonadati</taxon>
        <taxon>Thermodesulfobacteriota</taxon>
        <taxon>Desulfuromonadia</taxon>
        <taxon>Geobacterales</taxon>
        <taxon>Geobacteraceae</taxon>
        <taxon>Trichlorobacter</taxon>
    </lineage>
</organism>
<evidence type="ECO:0000256" key="7">
    <source>
        <dbReference type="ARBA" id="ARBA00022989"/>
    </source>
</evidence>
<keyword evidence="5 15" id="KW-0808">Transferase</keyword>
<sequence>MTTSFLLLLRWRLALMNGVAALGGYLLYPAAVEAAAAWTAFGGTALLAAGGSALNQVMERERDRLMERTRRRPVAGGDLSPGTAAGAGGLLICAGLLWLGCLDSAVPLLLAGGALVWYLAVYTPLKGRTSLALPLGALCGALPPLIGWCLAGGAATDHRILLVAGVMFLWQIPHFWLLQQRYRDEYRTARLPICDISRQARHAPLLPLWVTALAAAALFLPLFSVISPSRALWFMPLVLLLPVLTALRSDRLLFATLNLFPLLLTLSIWP</sequence>
<accession>A0ABM9D748</accession>
<evidence type="ECO:0000256" key="12">
    <source>
        <dbReference type="ARBA" id="ARBA00042475"/>
    </source>
</evidence>
<dbReference type="PANTHER" id="PTHR43448">
    <property type="entry name" value="PROTOHEME IX FARNESYLTRANSFERASE, MITOCHONDRIAL"/>
    <property type="match status" value="1"/>
</dbReference>
<comment type="subcellular location">
    <subcellularLocation>
        <location evidence="1">Cell membrane</location>
        <topology evidence="1">Multi-pass membrane protein</topology>
    </subcellularLocation>
</comment>
<dbReference type="InterPro" id="IPR044878">
    <property type="entry name" value="UbiA_sf"/>
</dbReference>
<dbReference type="GO" id="GO:0008495">
    <property type="term" value="F:protoheme IX farnesyltransferase activity"/>
    <property type="evidence" value="ECO:0007669"/>
    <property type="project" value="UniProtKB-EC"/>
</dbReference>
<keyword evidence="8" id="KW-0350">Heme biosynthesis</keyword>
<feature type="transmembrane region" description="Helical" evidence="14">
    <location>
        <begin position="132"/>
        <end position="154"/>
    </location>
</feature>
<feature type="transmembrane region" description="Helical" evidence="14">
    <location>
        <begin position="231"/>
        <end position="247"/>
    </location>
</feature>
<evidence type="ECO:0000256" key="11">
    <source>
        <dbReference type="ARBA" id="ARBA00040810"/>
    </source>
</evidence>
<feature type="transmembrane region" description="Helical" evidence="14">
    <location>
        <begin position="37"/>
        <end position="58"/>
    </location>
</feature>
<comment type="catalytic activity">
    <reaction evidence="13">
        <text>heme b + (2E,6E)-farnesyl diphosphate + H2O = Fe(II)-heme o + diphosphate</text>
        <dbReference type="Rhea" id="RHEA:28070"/>
        <dbReference type="ChEBI" id="CHEBI:15377"/>
        <dbReference type="ChEBI" id="CHEBI:33019"/>
        <dbReference type="ChEBI" id="CHEBI:60344"/>
        <dbReference type="ChEBI" id="CHEBI:60530"/>
        <dbReference type="ChEBI" id="CHEBI:175763"/>
        <dbReference type="EC" id="2.5.1.141"/>
    </reaction>
</comment>
<dbReference type="EMBL" id="OW150024">
    <property type="protein sequence ID" value="CAH2031032.1"/>
    <property type="molecule type" value="Genomic_DNA"/>
</dbReference>
<keyword evidence="7 14" id="KW-1133">Transmembrane helix</keyword>
<evidence type="ECO:0000256" key="13">
    <source>
        <dbReference type="ARBA" id="ARBA00047690"/>
    </source>
</evidence>
<keyword evidence="4" id="KW-1003">Cell membrane</keyword>
<dbReference type="Gene3D" id="1.10.357.140">
    <property type="entry name" value="UbiA prenyltransferase"/>
    <property type="match status" value="1"/>
</dbReference>
<dbReference type="InterPro" id="IPR000537">
    <property type="entry name" value="UbiA_prenyltransferase"/>
</dbReference>
<proteinExistence type="predicted"/>
<dbReference type="PANTHER" id="PTHR43448:SF7">
    <property type="entry name" value="4-HYDROXYBENZOATE SOLANESYLTRANSFERASE"/>
    <property type="match status" value="1"/>
</dbReference>
<evidence type="ECO:0000256" key="5">
    <source>
        <dbReference type="ARBA" id="ARBA00022679"/>
    </source>
</evidence>
<feature type="transmembrane region" description="Helical" evidence="14">
    <location>
        <begin position="79"/>
        <end position="99"/>
    </location>
</feature>